<accession>A0ABZ2AI58</accession>
<sequence>MIAIYNEATNVIKNKKIIEYNEKVSAKISRQKTVKNKLLDFGLEKNEKFNVEIIRNFNNNTWVIEFTIPKRAYDNSKYKEIELNKKRLKIEDIEEISDTELRFRTNKFIDGLPIKFLDLGTLDFNFYWKIRKEYFNKLAFKININILKNNIDTKKINAMEHNLKFNFVESINFSIEENLKDDVNPFETNIGYYNNLIYNINFNNMKQNTFFYKALEQNIELKSKNRYYVPNKQYQFSFLDKVIVNEGDKEMFIPIITEINYLNKFKSKINYYVDRNNKWLKDKKEFIETSENTLRGYHIPPKFNGNIKLKYQIKQKLIDGLDFIKYEENFSKKLFDNEDGIIKLECLALKTNNDFEELNYSNWTKKIL</sequence>
<proteinExistence type="predicted"/>
<dbReference type="NCBIfam" id="NF045960">
    <property type="entry name" value="MHO_1580_fam"/>
    <property type="match status" value="1"/>
</dbReference>
<name>A0ABZ2AI58_9BACT</name>
<dbReference type="Proteomes" id="UP001431935">
    <property type="component" value="Chromosome"/>
</dbReference>
<dbReference type="EMBL" id="CP143578">
    <property type="protein sequence ID" value="WVN21573.1"/>
    <property type="molecule type" value="Genomic_DNA"/>
</dbReference>
<organism evidence="1 2">
    <name type="scientific">Metamycoplasma gateae</name>
    <dbReference type="NCBI Taxonomy" id="35769"/>
    <lineage>
        <taxon>Bacteria</taxon>
        <taxon>Bacillati</taxon>
        <taxon>Mycoplasmatota</taxon>
        <taxon>Mycoplasmoidales</taxon>
        <taxon>Metamycoplasmataceae</taxon>
        <taxon>Metamycoplasma</taxon>
    </lineage>
</organism>
<reference evidence="1" key="1">
    <citation type="submission" date="2024-01" db="EMBL/GenBank/DDBJ databases">
        <title>Complete genome sequence of Mycoplasma gateae strain 3700.</title>
        <authorList>
            <person name="Spergser J."/>
        </authorList>
    </citation>
    <scope>NUCLEOTIDE SEQUENCE [LARGE SCALE GENOMIC DNA]</scope>
    <source>
        <strain evidence="1">3700</strain>
    </source>
</reference>
<dbReference type="RefSeq" id="WP_330463604.1">
    <property type="nucleotide sequence ID" value="NZ_CP143578.1"/>
</dbReference>
<protein>
    <submittedName>
        <fullName evidence="1">Uncharacterized protein</fullName>
    </submittedName>
</protein>
<evidence type="ECO:0000313" key="1">
    <source>
        <dbReference type="EMBL" id="WVN21573.1"/>
    </source>
</evidence>
<keyword evidence="2" id="KW-1185">Reference proteome</keyword>
<gene>
    <name evidence="1" type="ORF">V2E26_01095</name>
</gene>
<evidence type="ECO:0000313" key="2">
    <source>
        <dbReference type="Proteomes" id="UP001431935"/>
    </source>
</evidence>